<gene>
    <name evidence="8" type="ORF">EIB71_02615</name>
</gene>
<feature type="transmembrane region" description="Helical" evidence="7">
    <location>
        <begin position="442"/>
        <end position="463"/>
    </location>
</feature>
<name>A0ABM7C6P6_9FLAO</name>
<evidence type="ECO:0000256" key="6">
    <source>
        <dbReference type="ARBA" id="ARBA00023136"/>
    </source>
</evidence>
<feature type="transmembrane region" description="Helical" evidence="7">
    <location>
        <begin position="43"/>
        <end position="67"/>
    </location>
</feature>
<evidence type="ECO:0000256" key="1">
    <source>
        <dbReference type="ARBA" id="ARBA00004651"/>
    </source>
</evidence>
<dbReference type="PANTHER" id="PTHR30250">
    <property type="entry name" value="PST FAMILY PREDICTED COLANIC ACID TRANSPORTER"/>
    <property type="match status" value="1"/>
</dbReference>
<keyword evidence="6 7" id="KW-0472">Membrane</keyword>
<feature type="transmembrane region" description="Helical" evidence="7">
    <location>
        <begin position="353"/>
        <end position="375"/>
    </location>
</feature>
<feature type="transmembrane region" description="Helical" evidence="7">
    <location>
        <begin position="412"/>
        <end position="436"/>
    </location>
</feature>
<comment type="similarity">
    <text evidence="2">Belongs to the polysaccharide synthase family.</text>
</comment>
<evidence type="ECO:0000256" key="7">
    <source>
        <dbReference type="SAM" id="Phobius"/>
    </source>
</evidence>
<dbReference type="PANTHER" id="PTHR30250:SF10">
    <property type="entry name" value="LIPOPOLYSACCHARIDE BIOSYNTHESIS PROTEIN WZXC"/>
    <property type="match status" value="1"/>
</dbReference>
<organism evidence="8 9">
    <name type="scientific">Kaistella daneshvariae</name>
    <dbReference type="NCBI Taxonomy" id="2487074"/>
    <lineage>
        <taxon>Bacteria</taxon>
        <taxon>Pseudomonadati</taxon>
        <taxon>Bacteroidota</taxon>
        <taxon>Flavobacteriia</taxon>
        <taxon>Flavobacteriales</taxon>
        <taxon>Weeksellaceae</taxon>
        <taxon>Chryseobacterium group</taxon>
        <taxon>Kaistella</taxon>
    </lineage>
</organism>
<feature type="transmembrane region" description="Helical" evidence="7">
    <location>
        <begin position="79"/>
        <end position="103"/>
    </location>
</feature>
<feature type="transmembrane region" description="Helical" evidence="7">
    <location>
        <begin position="115"/>
        <end position="135"/>
    </location>
</feature>
<keyword evidence="4 7" id="KW-0812">Transmembrane</keyword>
<dbReference type="Proteomes" id="UP000274483">
    <property type="component" value="Chromosome"/>
</dbReference>
<keyword evidence="5 7" id="KW-1133">Transmembrane helix</keyword>
<feature type="transmembrane region" description="Helical" evidence="7">
    <location>
        <begin position="12"/>
        <end position="37"/>
    </location>
</feature>
<dbReference type="Pfam" id="PF13440">
    <property type="entry name" value="Polysacc_synt_3"/>
    <property type="match status" value="1"/>
</dbReference>
<feature type="transmembrane region" description="Helical" evidence="7">
    <location>
        <begin position="147"/>
        <end position="166"/>
    </location>
</feature>
<protein>
    <submittedName>
        <fullName evidence="8">Lipopolysaccharide biosynthesis protein</fullName>
    </submittedName>
</protein>
<evidence type="ECO:0000256" key="5">
    <source>
        <dbReference type="ARBA" id="ARBA00022989"/>
    </source>
</evidence>
<feature type="transmembrane region" description="Helical" evidence="7">
    <location>
        <begin position="289"/>
        <end position="310"/>
    </location>
</feature>
<keyword evidence="9" id="KW-1185">Reference proteome</keyword>
<comment type="subcellular location">
    <subcellularLocation>
        <location evidence="1">Cell membrane</location>
        <topology evidence="1">Multi-pass membrane protein</topology>
    </subcellularLocation>
</comment>
<accession>A0ABM7C6P6</accession>
<reference evidence="8 9" key="1">
    <citation type="submission" date="2018-11" db="EMBL/GenBank/DDBJ databases">
        <title>Proposal to divide the Flavobacteriaceae and reorganize its genera based on Amino Acid Identity values calculated from whole genome sequences.</title>
        <authorList>
            <person name="Nicholson A.C."/>
            <person name="Gulvik C.A."/>
            <person name="Whitney A.M."/>
            <person name="Humrighouse B.W."/>
            <person name="Bell M."/>
            <person name="Holmes B."/>
            <person name="Steigerwalt A.G."/>
            <person name="Villarma A."/>
            <person name="Sheth M."/>
            <person name="Batra D."/>
            <person name="Pryor J."/>
            <person name="Bernardet J.-F."/>
            <person name="Hugo C."/>
            <person name="Kampfer P."/>
            <person name="Newman J.D."/>
            <person name="McQuiston J.R."/>
        </authorList>
    </citation>
    <scope>NUCLEOTIDE SEQUENCE [LARGE SCALE GENOMIC DNA]</scope>
    <source>
        <strain evidence="8 9">H3001</strain>
    </source>
</reference>
<keyword evidence="3" id="KW-1003">Cell membrane</keyword>
<dbReference type="InterPro" id="IPR050833">
    <property type="entry name" value="Poly_Biosynth_Transport"/>
</dbReference>
<evidence type="ECO:0000256" key="2">
    <source>
        <dbReference type="ARBA" id="ARBA00007430"/>
    </source>
</evidence>
<dbReference type="CDD" id="cd13127">
    <property type="entry name" value="MATE_tuaB_like"/>
    <property type="match status" value="1"/>
</dbReference>
<feature type="transmembrane region" description="Helical" evidence="7">
    <location>
        <begin position="322"/>
        <end position="341"/>
    </location>
</feature>
<sequence>MSLKKQALSGMVWTFAEQFGTQLISFGISVFLARLLLPSDFGVIALFGVVMGISSTLIDGGLANSLIRTLKPEEKDYSTVFIFNMVMSVVLYCIVFITAPYVAQFYKLPILTNVIRVYSIILIISSFTSIQRIHFVKEMDFKTSFKIKLPSLIIGGISGISFAYFGFGVWSLVYSALIQSIISSIQYWLYSSWRPHMIFDMEKFKFHFGFGYKLALSGLLNNIFENIYTILIGKVFSVQQLGYYNRADSLRQMPVKNLSNALNKVSFPLFAKISHDDAKLKEVYKRMMGVVIFIIAPVLAVMVVSATPLIRFLLTEKWLPAVPYFQILSIAGLLYPIHAYNLNILQVKGRSDLFLKLEIIKKVLIVVIVVIAVQIGIYGLLWGQVFLSFLALGINTYYTGKMIDYKGTRQMIDLLPSIILALLTAIVVYAIDIFVLQELPDFFRLTAITLLFFILYLGFAFLLKFKELAYIRELLKK</sequence>
<evidence type="ECO:0000313" key="8">
    <source>
        <dbReference type="EMBL" id="AZI66639.1"/>
    </source>
</evidence>
<dbReference type="EMBL" id="CP034158">
    <property type="protein sequence ID" value="AZI66639.1"/>
    <property type="molecule type" value="Genomic_DNA"/>
</dbReference>
<evidence type="ECO:0000313" key="9">
    <source>
        <dbReference type="Proteomes" id="UP000274483"/>
    </source>
</evidence>
<dbReference type="RefSeq" id="WP_124757234.1">
    <property type="nucleotide sequence ID" value="NZ_CBCRWA010000003.1"/>
</dbReference>
<evidence type="ECO:0000256" key="4">
    <source>
        <dbReference type="ARBA" id="ARBA00022692"/>
    </source>
</evidence>
<proteinExistence type="inferred from homology"/>
<evidence type="ECO:0000256" key="3">
    <source>
        <dbReference type="ARBA" id="ARBA00022475"/>
    </source>
</evidence>